<protein>
    <submittedName>
        <fullName evidence="1">Uncharacterized protein</fullName>
    </submittedName>
</protein>
<gene>
    <name evidence="1" type="ORF">GCM10011328_29330</name>
</gene>
<evidence type="ECO:0000313" key="2">
    <source>
        <dbReference type="Proteomes" id="UP000627464"/>
    </source>
</evidence>
<dbReference type="InterPro" id="IPR014729">
    <property type="entry name" value="Rossmann-like_a/b/a_fold"/>
</dbReference>
<evidence type="ECO:0000313" key="1">
    <source>
        <dbReference type="EMBL" id="GGA51979.1"/>
    </source>
</evidence>
<dbReference type="Proteomes" id="UP000627464">
    <property type="component" value="Unassembled WGS sequence"/>
</dbReference>
<organism evidence="1 2">
    <name type="scientific">Hafnia psychrotolerans</name>
    <dbReference type="NCBI Taxonomy" id="1477018"/>
    <lineage>
        <taxon>Bacteria</taxon>
        <taxon>Pseudomonadati</taxon>
        <taxon>Pseudomonadota</taxon>
        <taxon>Gammaproteobacteria</taxon>
        <taxon>Enterobacterales</taxon>
        <taxon>Hafniaceae</taxon>
        <taxon>Hafnia</taxon>
    </lineage>
</organism>
<reference evidence="2" key="1">
    <citation type="journal article" date="2019" name="Int. J. Syst. Evol. Microbiol.">
        <title>The Global Catalogue of Microorganisms (GCM) 10K type strain sequencing project: providing services to taxonomists for standard genome sequencing and annotation.</title>
        <authorList>
            <consortium name="The Broad Institute Genomics Platform"/>
            <consortium name="The Broad Institute Genome Sequencing Center for Infectious Disease"/>
            <person name="Wu L."/>
            <person name="Ma J."/>
        </authorList>
    </citation>
    <scope>NUCLEOTIDE SEQUENCE [LARGE SCALE GENOMIC DNA]</scope>
    <source>
        <strain evidence="2">CGMCC 1.12806</strain>
    </source>
</reference>
<proteinExistence type="predicted"/>
<accession>A0ABQ1GY23</accession>
<comment type="caution">
    <text evidence="1">The sequence shown here is derived from an EMBL/GenBank/DDBJ whole genome shotgun (WGS) entry which is preliminary data.</text>
</comment>
<dbReference type="Gene3D" id="3.40.50.620">
    <property type="entry name" value="HUPs"/>
    <property type="match status" value="1"/>
</dbReference>
<dbReference type="SUPFAM" id="SSF52402">
    <property type="entry name" value="Adenine nucleotide alpha hydrolases-like"/>
    <property type="match status" value="1"/>
</dbReference>
<keyword evidence="2" id="KW-1185">Reference proteome</keyword>
<dbReference type="EMBL" id="BMFZ01000008">
    <property type="protein sequence ID" value="GGA51979.1"/>
    <property type="molecule type" value="Genomic_DNA"/>
</dbReference>
<name>A0ABQ1GY23_9GAMM</name>
<sequence length="245" mass="27198">MNNSLSDKTTSAASSVPKTQLVMFTGGRDSTLSACYLMLQGIPVHLYSANSGCSLHRGILAHRVEELRNRFGELVVAHTVEDISGTFRSIAIENIESDILRHRKNLVLLGEKLAIHAHLVDFCRRNDISIINDGITHYQQEFPEQRQVAKDFLVNLMDQFDIQYRSPIYEFAQSADDVKYRLLQLGISTKSLEGVSIFGDSFSTPSDETILAYLNEKTPLALNIVKFLSGETLTLGPRTAAHAAA</sequence>